<sequence length="213" mass="24001">MDSEDYHFKFRIVILGEKSVGKSTFLDVLAITFGKIIEQEASDELNLKTVGYMDDDTLYKIAYWEIPGKHRSPDTFFRFCLGATAAIYMFDVSKRQTFEKIEHWITENEKTEIPVKVLIGNKIDLYASNKGGVSKSEAIGMARKYGMEYFEVCSIGDTSIAPVFDYLFSTIIGQIPNPPTPLSLMGKGILIGKRLLNSSKYQLALCDIASLYE</sequence>
<reference evidence="2" key="1">
    <citation type="submission" date="2021-01" db="EMBL/GenBank/DDBJ databases">
        <authorList>
            <consortium name="Genoscope - CEA"/>
            <person name="William W."/>
        </authorList>
    </citation>
    <scope>NUCLEOTIDE SEQUENCE</scope>
</reference>
<keyword evidence="3" id="KW-1185">Reference proteome</keyword>
<evidence type="ECO:0000313" key="3">
    <source>
        <dbReference type="Proteomes" id="UP000692954"/>
    </source>
</evidence>
<proteinExistence type="predicted"/>
<protein>
    <recommendedName>
        <fullName evidence="4">GTP-binding protein</fullName>
    </recommendedName>
</protein>
<dbReference type="Pfam" id="PF00071">
    <property type="entry name" value="Ras"/>
    <property type="match status" value="1"/>
</dbReference>
<dbReference type="InterPro" id="IPR001806">
    <property type="entry name" value="Small_GTPase"/>
</dbReference>
<keyword evidence="1" id="KW-0547">Nucleotide-binding</keyword>
<dbReference type="EMBL" id="CAJJDN010000127">
    <property type="protein sequence ID" value="CAD8120639.1"/>
    <property type="molecule type" value="Genomic_DNA"/>
</dbReference>
<dbReference type="GO" id="GO:0003924">
    <property type="term" value="F:GTPase activity"/>
    <property type="evidence" value="ECO:0007669"/>
    <property type="project" value="InterPro"/>
</dbReference>
<dbReference type="OrthoDB" id="5976022at2759"/>
<evidence type="ECO:0000313" key="2">
    <source>
        <dbReference type="EMBL" id="CAD8120639.1"/>
    </source>
</evidence>
<dbReference type="PROSITE" id="PS51419">
    <property type="entry name" value="RAB"/>
    <property type="match status" value="1"/>
</dbReference>
<evidence type="ECO:0008006" key="4">
    <source>
        <dbReference type="Google" id="ProtNLM"/>
    </source>
</evidence>
<evidence type="ECO:0000256" key="1">
    <source>
        <dbReference type="ARBA" id="ARBA00022741"/>
    </source>
</evidence>
<dbReference type="AlphaFoldDB" id="A0A8S1QYW8"/>
<organism evidence="2 3">
    <name type="scientific">Paramecium sonneborni</name>
    <dbReference type="NCBI Taxonomy" id="65129"/>
    <lineage>
        <taxon>Eukaryota</taxon>
        <taxon>Sar</taxon>
        <taxon>Alveolata</taxon>
        <taxon>Ciliophora</taxon>
        <taxon>Intramacronucleata</taxon>
        <taxon>Oligohymenophorea</taxon>
        <taxon>Peniculida</taxon>
        <taxon>Parameciidae</taxon>
        <taxon>Paramecium</taxon>
    </lineage>
</organism>
<dbReference type="GO" id="GO:0005525">
    <property type="term" value="F:GTP binding"/>
    <property type="evidence" value="ECO:0007669"/>
    <property type="project" value="InterPro"/>
</dbReference>
<name>A0A8S1QYW8_9CILI</name>
<accession>A0A8S1QYW8</accession>
<dbReference type="SMART" id="SM00175">
    <property type="entry name" value="RAB"/>
    <property type="match status" value="1"/>
</dbReference>
<comment type="caution">
    <text evidence="2">The sequence shown here is derived from an EMBL/GenBank/DDBJ whole genome shotgun (WGS) entry which is preliminary data.</text>
</comment>
<gene>
    <name evidence="2" type="ORF">PSON_ATCC_30995.1.T1270098</name>
</gene>
<dbReference type="PANTHER" id="PTHR47978">
    <property type="match status" value="1"/>
</dbReference>
<dbReference type="Proteomes" id="UP000692954">
    <property type="component" value="Unassembled WGS sequence"/>
</dbReference>